<keyword evidence="2" id="KW-0472">Membrane</keyword>
<evidence type="ECO:0000313" key="3">
    <source>
        <dbReference type="EMBL" id="KAG5652758.1"/>
    </source>
</evidence>
<proteinExistence type="predicted"/>
<feature type="compositionally biased region" description="Low complexity" evidence="1">
    <location>
        <begin position="778"/>
        <end position="791"/>
    </location>
</feature>
<accession>A0A9P7GQH2</accession>
<organism evidence="3 4">
    <name type="scientific">Sphagnurus paluster</name>
    <dbReference type="NCBI Taxonomy" id="117069"/>
    <lineage>
        <taxon>Eukaryota</taxon>
        <taxon>Fungi</taxon>
        <taxon>Dikarya</taxon>
        <taxon>Basidiomycota</taxon>
        <taxon>Agaricomycotina</taxon>
        <taxon>Agaricomycetes</taxon>
        <taxon>Agaricomycetidae</taxon>
        <taxon>Agaricales</taxon>
        <taxon>Tricholomatineae</taxon>
        <taxon>Lyophyllaceae</taxon>
        <taxon>Sphagnurus</taxon>
    </lineage>
</organism>
<gene>
    <name evidence="3" type="ORF">H0H81_003845</name>
</gene>
<feature type="compositionally biased region" description="Polar residues" evidence="1">
    <location>
        <begin position="397"/>
        <end position="408"/>
    </location>
</feature>
<keyword evidence="2" id="KW-0812">Transmembrane</keyword>
<evidence type="ECO:0008006" key="5">
    <source>
        <dbReference type="Google" id="ProtNLM"/>
    </source>
</evidence>
<evidence type="ECO:0000313" key="4">
    <source>
        <dbReference type="Proteomes" id="UP000717328"/>
    </source>
</evidence>
<feature type="compositionally biased region" description="Basic and acidic residues" evidence="1">
    <location>
        <begin position="1375"/>
        <end position="1385"/>
    </location>
</feature>
<reference evidence="3" key="2">
    <citation type="submission" date="2021-10" db="EMBL/GenBank/DDBJ databases">
        <title>Phylogenomics reveals ancestral predisposition of the termite-cultivated fungus Termitomyces towards a domesticated lifestyle.</title>
        <authorList>
            <person name="Auxier B."/>
            <person name="Grum-Grzhimaylo A."/>
            <person name="Cardenas M.E."/>
            <person name="Lodge J.D."/>
            <person name="Laessoe T."/>
            <person name="Pedersen O."/>
            <person name="Smith M.E."/>
            <person name="Kuyper T.W."/>
            <person name="Franco-Molano E.A."/>
            <person name="Baroni T.J."/>
            <person name="Aanen D.K."/>
        </authorList>
    </citation>
    <scope>NUCLEOTIDE SEQUENCE</scope>
    <source>
        <strain evidence="3">D49</strain>
    </source>
</reference>
<keyword evidence="4" id="KW-1185">Reference proteome</keyword>
<name>A0A9P7GQH2_9AGAR</name>
<dbReference type="EMBL" id="JABCKI010000100">
    <property type="protein sequence ID" value="KAG5652758.1"/>
    <property type="molecule type" value="Genomic_DNA"/>
</dbReference>
<keyword evidence="2" id="KW-1133">Transmembrane helix</keyword>
<feature type="region of interest" description="Disordered" evidence="1">
    <location>
        <begin position="196"/>
        <end position="221"/>
    </location>
</feature>
<dbReference type="CDD" id="cd17039">
    <property type="entry name" value="Ubl_ubiquitin_like"/>
    <property type="match status" value="1"/>
</dbReference>
<evidence type="ECO:0000256" key="2">
    <source>
        <dbReference type="SAM" id="Phobius"/>
    </source>
</evidence>
<feature type="region of interest" description="Disordered" evidence="1">
    <location>
        <begin position="383"/>
        <end position="422"/>
    </location>
</feature>
<sequence length="1425" mass="159394">MKSRQRFVSQNGALKYLVVASRYRRKRKDSADDEHTSWWTSITKCLSSHLGVQIFSALVALVVCMYRGLMAYKSGQPALLVALEGVLACAVIFRIFNVLYNQNSSCSSSAPVVNRKKIRINIIGPASRATSAVVLDTDTIGDVIKRALPVALQRIEPIVYFPPHRGGPLKHSDLLLSIGVSEGSTLHMRWRLLGGATNEGSEEGDDMQRPSPHLRFNRSTGKASMRNPQYFQLLDNGDYQCLVCTLKRPMSSRHVRDHERTSTHEQAVRRAEKQAARSIHKPPVSGVDLASSPHLQTPGAGPSNFMPLPPEAVRNPIARMLADISRSPHDSHESVWVDPASGTVEIDWEADAMDTRLQPSISVHAMREMAEKTRRYLMEPYGMEENSDSAPEERSDAASQSTLDSFQQREAAPAFSSRSKRTVSENAEDPFFPWPDRETMVLDILRHIPRCAFSRTQNETIHWAMVALGVRDLPSDRVMDDIDRALQELCGIETLRYKGALGHLYYANDMAAIVAQEMANPTIRKHLHFYPEDAGNNLSEAWQADRWKNELDSQLLTPMVRIHGQDFYTDEICLLHSGACMPRRWFMRDSKLFAKAWSVDCIGEGVGNSSGGSSPWVNATENQWRLRSKGHRVVAFPMWLYCDDTSGNQSKKWNKHNSFLFTAAGLPRWLVHRESNIHFLATSNIAPPLEMLDGIVDQLEICQQSGIWAWDCEHNEQVLVIPSILALLGDNPMQSEFACHIGLRGRKFCRMCHVEGDFEGADEDSPIAQPQEAENDSDASSLASDTSGTASPSKTAKRSNKKSETMAQMVERVNNFMKISPLRNKTETQEVLRSQFTQACRVGGNAEYKRTKTRTGVKDTFQDFFLDKLFHISTKRGVSKADKEKLMAAVRKTFPSKITSPVWRIKDLDPHTDTPVEILHVILLGFVKYFWRDAIHRINTEQRATLIARLSSLDTAGLGISPLSGSTLVTYAGSLTGRDFRAIAQVAPFVLYDLLDKDLLACWNALGVLVPLVWQPKIENLDAHIKQLEDAIDLFLDCACQTTPRWFNKPKFHIILHLPSHIRRFGPAMLFATEGFESFNAIIRSASVHSNRHAPSRDIAYRMAKGNRIRHLISGGRFVKARLGGEKRRSHRKVALGTSPWMQRGETANTAWFSASPAGLELLNINKFGRHIFKVLGQNNSLPATTVGSCTSRGELMLWTSTEVAKAGFSGFVPDPKCSVYAPKETAVSNGDICKPGSWIIWSTNPQGSLCVGRVVESIQVSGSFEERTGKSSFIVAAPAIFSEKDDHYWMPRLQSLPVMDWIALNPAKSRVIYQEREATENLTMGVWHSNPDDLILNTAQMRDAIYLSPFRPPIPSYNRDIIIANAAKLEVDNRKMKQKKKEESNATASQDKPSKKAKSTKRVSSLLRGAAQMFAESSTSASLR</sequence>
<dbReference type="Proteomes" id="UP000717328">
    <property type="component" value="Unassembled WGS sequence"/>
</dbReference>
<dbReference type="OrthoDB" id="2246127at2759"/>
<protein>
    <recommendedName>
        <fullName evidence="5">Ubiquitin-like domain-containing protein</fullName>
    </recommendedName>
</protein>
<evidence type="ECO:0000256" key="1">
    <source>
        <dbReference type="SAM" id="MobiDB-lite"/>
    </source>
</evidence>
<feature type="region of interest" description="Disordered" evidence="1">
    <location>
        <begin position="1375"/>
        <end position="1405"/>
    </location>
</feature>
<reference evidence="3" key="1">
    <citation type="submission" date="2021-02" db="EMBL/GenBank/DDBJ databases">
        <authorList>
            <person name="Nieuwenhuis M."/>
            <person name="Van De Peppel L.J.J."/>
        </authorList>
    </citation>
    <scope>NUCLEOTIDE SEQUENCE</scope>
    <source>
        <strain evidence="3">D49</strain>
    </source>
</reference>
<feature type="region of interest" description="Disordered" evidence="1">
    <location>
        <begin position="274"/>
        <end position="311"/>
    </location>
</feature>
<feature type="region of interest" description="Disordered" evidence="1">
    <location>
        <begin position="761"/>
        <end position="805"/>
    </location>
</feature>
<comment type="caution">
    <text evidence="3">The sequence shown here is derived from an EMBL/GenBank/DDBJ whole genome shotgun (WGS) entry which is preliminary data.</text>
</comment>
<feature type="transmembrane region" description="Helical" evidence="2">
    <location>
        <begin position="46"/>
        <end position="66"/>
    </location>
</feature>
<dbReference type="PANTHER" id="PTHR31912:SF34">
    <property type="entry name" value="NOTOCHORD-RELATED PROTEIN"/>
    <property type="match status" value="1"/>
</dbReference>
<dbReference type="PANTHER" id="PTHR31912">
    <property type="entry name" value="IP13529P"/>
    <property type="match status" value="1"/>
</dbReference>